<comment type="subcellular location">
    <subcellularLocation>
        <location evidence="2">Membrane</location>
        <topology evidence="2">Multi-pass membrane protein</topology>
    </subcellularLocation>
    <subcellularLocation>
        <location evidence="9">Plastid</location>
        <location evidence="9">Chloroplast thylakoid membrane</location>
        <topology evidence="9">Multi-pass membrane protein</topology>
    </subcellularLocation>
</comment>
<dbReference type="EMBL" id="KP686076">
    <property type="protein sequence ID" value="AKL82353.1"/>
    <property type="molecule type" value="Genomic_DNA"/>
</dbReference>
<evidence type="ECO:0000256" key="4">
    <source>
        <dbReference type="ARBA" id="ARBA00015395"/>
    </source>
</evidence>
<evidence type="ECO:0000256" key="7">
    <source>
        <dbReference type="ARBA" id="ARBA00022989"/>
    </source>
</evidence>
<proteinExistence type="inferred from homology"/>
<protein>
    <recommendedName>
        <fullName evidence="4 9">Photosystem I assembly protein Ycf4</fullName>
    </recommendedName>
</protein>
<keyword evidence="7 9" id="KW-1133">Transmembrane helix</keyword>
<keyword evidence="5 9" id="KW-0602">Photosynthesis</keyword>
<dbReference type="GO" id="GO:0015979">
    <property type="term" value="P:photosynthesis"/>
    <property type="evidence" value="ECO:0007669"/>
    <property type="project" value="UniProtKB-UniRule"/>
</dbReference>
<evidence type="ECO:0000256" key="9">
    <source>
        <dbReference type="HAMAP-Rule" id="MF_00437"/>
    </source>
</evidence>
<accession>A0A0G3VPN0</accession>
<dbReference type="GO" id="GO:0009535">
    <property type="term" value="C:chloroplast thylakoid membrane"/>
    <property type="evidence" value="ECO:0007669"/>
    <property type="project" value="UniProtKB-SubCell"/>
</dbReference>
<keyword evidence="10" id="KW-0150">Chloroplast</keyword>
<keyword evidence="10" id="KW-0934">Plastid</keyword>
<geneLocation type="chloroplast" evidence="10"/>
<name>A0A0G3VPN0_EUGGR</name>
<keyword evidence="9" id="KW-0793">Thylakoid</keyword>
<evidence type="ECO:0000256" key="5">
    <source>
        <dbReference type="ARBA" id="ARBA00022531"/>
    </source>
</evidence>
<evidence type="ECO:0000256" key="6">
    <source>
        <dbReference type="ARBA" id="ARBA00022692"/>
    </source>
</evidence>
<dbReference type="GO" id="GO:0009522">
    <property type="term" value="C:photosystem I"/>
    <property type="evidence" value="ECO:0007669"/>
    <property type="project" value="InterPro"/>
</dbReference>
<feature type="transmembrane region" description="Helical" evidence="9">
    <location>
        <begin position="43"/>
        <end position="66"/>
    </location>
</feature>
<keyword evidence="8 9" id="KW-0472">Membrane</keyword>
<evidence type="ECO:0000256" key="8">
    <source>
        <dbReference type="ARBA" id="ARBA00023136"/>
    </source>
</evidence>
<feature type="transmembrane region" description="Helical" evidence="9">
    <location>
        <begin position="78"/>
        <end position="99"/>
    </location>
</feature>
<gene>
    <name evidence="9 10" type="primary">ycf4</name>
</gene>
<sequence>MNLRDINNMTLSKNENIKAKQKQINLPKILRQEIKENNKIIKWFYNIVMLLGGIGFLIVGISSYIGNNLIYFLDASEIIFFPQGITMCFYGTCGILFSINQISIILNGVGEGYNEFNKELNLMTIYRKGKQGKNSDINITYSLKDIEGIRIEIKNEYFNVKQNVFLRIKDKNDLPIIQLSNPIKISDLEKQASEIASFLNVPIKGY</sequence>
<dbReference type="InterPro" id="IPR003359">
    <property type="entry name" value="PSI_Ycf4_assembly"/>
</dbReference>
<comment type="function">
    <text evidence="1 9">Seems to be required for the assembly of the photosystem I complex.</text>
</comment>
<dbReference type="AlphaFoldDB" id="A0A0G3VPN0"/>
<evidence type="ECO:0000256" key="1">
    <source>
        <dbReference type="ARBA" id="ARBA00002862"/>
    </source>
</evidence>
<keyword evidence="6 9" id="KW-0812">Transmembrane</keyword>
<organism evidence="10">
    <name type="scientific">Euglena gracilis var. bacillaris</name>
    <dbReference type="NCBI Taxonomy" id="158060"/>
    <lineage>
        <taxon>Eukaryota</taxon>
        <taxon>Discoba</taxon>
        <taxon>Euglenozoa</taxon>
        <taxon>Euglenida</taxon>
        <taxon>Spirocuta</taxon>
        <taxon>Euglenophyceae</taxon>
        <taxon>Euglenales</taxon>
        <taxon>Euglenaceae</taxon>
        <taxon>Euglena</taxon>
    </lineage>
</organism>
<reference evidence="10" key="1">
    <citation type="journal article" date="2015" name="J. Eukaryot. Microbiol.">
        <title>Chloroplast Genome Evolution in the Euglenaceae.</title>
        <authorList>
            <person name="Bennett M.S."/>
            <person name="Triemer R.E."/>
        </authorList>
    </citation>
    <scope>NUCLEOTIDE SEQUENCE</scope>
    <source>
        <strain evidence="10">SAG 1224-5/15</strain>
    </source>
</reference>
<comment type="similarity">
    <text evidence="3 9">Belongs to the Ycf4 family.</text>
</comment>
<dbReference type="Pfam" id="PF02392">
    <property type="entry name" value="Ycf4"/>
    <property type="match status" value="1"/>
</dbReference>
<evidence type="ECO:0000313" key="10">
    <source>
        <dbReference type="EMBL" id="AKL82353.1"/>
    </source>
</evidence>
<evidence type="ECO:0000256" key="3">
    <source>
        <dbReference type="ARBA" id="ARBA00008198"/>
    </source>
</evidence>
<dbReference type="HAMAP" id="MF_00437">
    <property type="entry name" value="Ycf4"/>
    <property type="match status" value="1"/>
</dbReference>
<evidence type="ECO:0000256" key="2">
    <source>
        <dbReference type="ARBA" id="ARBA00004141"/>
    </source>
</evidence>